<name>A0A8S2YDX0_9BILA</name>
<evidence type="ECO:0000313" key="1">
    <source>
        <dbReference type="EMBL" id="CAF4552020.1"/>
    </source>
</evidence>
<reference evidence="1" key="1">
    <citation type="submission" date="2021-02" db="EMBL/GenBank/DDBJ databases">
        <authorList>
            <person name="Nowell W R."/>
        </authorList>
    </citation>
    <scope>NUCLEOTIDE SEQUENCE</scope>
</reference>
<comment type="caution">
    <text evidence="1">The sequence shown here is derived from an EMBL/GenBank/DDBJ whole genome shotgun (WGS) entry which is preliminary data.</text>
</comment>
<proteinExistence type="predicted"/>
<accession>A0A8S2YDX0</accession>
<feature type="non-terminal residue" evidence="1">
    <location>
        <position position="1"/>
    </location>
</feature>
<evidence type="ECO:0000313" key="2">
    <source>
        <dbReference type="Proteomes" id="UP000682733"/>
    </source>
</evidence>
<sequence>LATGGNVSCALALAGQNACYSTIITNQGCIFLLGTTILYELQLRDWNERIDYFIENGKNQYEQALELGYSMYIGKAKGLPIDQEKRHQCISDKMVSLLNSYLKLALNFDCPQHG</sequence>
<protein>
    <submittedName>
        <fullName evidence="1">Uncharacterized protein</fullName>
    </submittedName>
</protein>
<gene>
    <name evidence="1" type="ORF">TMI583_LOCUS49680</name>
</gene>
<dbReference type="AlphaFoldDB" id="A0A8S2YDX0"/>
<dbReference type="Proteomes" id="UP000682733">
    <property type="component" value="Unassembled WGS sequence"/>
</dbReference>
<organism evidence="1 2">
    <name type="scientific">Didymodactylos carnosus</name>
    <dbReference type="NCBI Taxonomy" id="1234261"/>
    <lineage>
        <taxon>Eukaryota</taxon>
        <taxon>Metazoa</taxon>
        <taxon>Spiralia</taxon>
        <taxon>Gnathifera</taxon>
        <taxon>Rotifera</taxon>
        <taxon>Eurotatoria</taxon>
        <taxon>Bdelloidea</taxon>
        <taxon>Philodinida</taxon>
        <taxon>Philodinidae</taxon>
        <taxon>Didymodactylos</taxon>
    </lineage>
</organism>
<feature type="non-terminal residue" evidence="1">
    <location>
        <position position="114"/>
    </location>
</feature>
<dbReference type="EMBL" id="CAJOBA010110537">
    <property type="protein sequence ID" value="CAF4552020.1"/>
    <property type="molecule type" value="Genomic_DNA"/>
</dbReference>